<evidence type="ECO:0000256" key="7">
    <source>
        <dbReference type="SAM" id="Coils"/>
    </source>
</evidence>
<keyword evidence="9" id="KW-1185">Reference proteome</keyword>
<evidence type="ECO:0000256" key="5">
    <source>
        <dbReference type="ARBA" id="ARBA00023242"/>
    </source>
</evidence>
<dbReference type="GO" id="GO:0072686">
    <property type="term" value="C:mitotic spindle"/>
    <property type="evidence" value="ECO:0007669"/>
    <property type="project" value="TreeGrafter"/>
</dbReference>
<evidence type="ECO:0000256" key="2">
    <source>
        <dbReference type="ARBA" id="ARBA00008029"/>
    </source>
</evidence>
<dbReference type="Pfam" id="PF05557">
    <property type="entry name" value="MAD"/>
    <property type="match status" value="1"/>
</dbReference>
<evidence type="ECO:0000256" key="3">
    <source>
        <dbReference type="ARBA" id="ARBA00022618"/>
    </source>
</evidence>
<organism evidence="8 9">
    <name type="scientific">Gonium pectorale</name>
    <name type="common">Green alga</name>
    <dbReference type="NCBI Taxonomy" id="33097"/>
    <lineage>
        <taxon>Eukaryota</taxon>
        <taxon>Viridiplantae</taxon>
        <taxon>Chlorophyta</taxon>
        <taxon>core chlorophytes</taxon>
        <taxon>Chlorophyceae</taxon>
        <taxon>CS clade</taxon>
        <taxon>Chlamydomonadales</taxon>
        <taxon>Volvocaceae</taxon>
        <taxon>Gonium</taxon>
    </lineage>
</organism>
<protein>
    <submittedName>
        <fullName evidence="8">Uncharacterized protein</fullName>
    </submittedName>
</protein>
<comment type="subcellular location">
    <subcellularLocation>
        <location evidence="1">Nucleus</location>
    </subcellularLocation>
</comment>
<feature type="coiled-coil region" evidence="7">
    <location>
        <begin position="18"/>
        <end position="238"/>
    </location>
</feature>
<dbReference type="InterPro" id="IPR008672">
    <property type="entry name" value="Mad1"/>
</dbReference>
<dbReference type="Gene3D" id="3.30.457.60">
    <property type="match status" value="1"/>
</dbReference>
<reference evidence="9" key="1">
    <citation type="journal article" date="2016" name="Nat. Commun.">
        <title>The Gonium pectorale genome demonstrates co-option of cell cycle regulation during the evolution of multicellularity.</title>
        <authorList>
            <person name="Hanschen E.R."/>
            <person name="Marriage T.N."/>
            <person name="Ferris P.J."/>
            <person name="Hamaji T."/>
            <person name="Toyoda A."/>
            <person name="Fujiyama A."/>
            <person name="Neme R."/>
            <person name="Noguchi H."/>
            <person name="Minakuchi Y."/>
            <person name="Suzuki M."/>
            <person name="Kawai-Toyooka H."/>
            <person name="Smith D.R."/>
            <person name="Sparks H."/>
            <person name="Anderson J."/>
            <person name="Bakaric R."/>
            <person name="Luria V."/>
            <person name="Karger A."/>
            <person name="Kirschner M.W."/>
            <person name="Durand P.M."/>
            <person name="Michod R.E."/>
            <person name="Nozaki H."/>
            <person name="Olson B.J."/>
        </authorList>
    </citation>
    <scope>NUCLEOTIDE SEQUENCE [LARGE SCALE GENOMIC DNA]</scope>
    <source>
        <strain evidence="9">NIES-2863</strain>
    </source>
</reference>
<dbReference type="Gene3D" id="6.10.250.90">
    <property type="match status" value="1"/>
</dbReference>
<dbReference type="EMBL" id="LSYV01000130">
    <property type="protein sequence ID" value="KXZ42610.1"/>
    <property type="molecule type" value="Genomic_DNA"/>
</dbReference>
<dbReference type="GO" id="GO:0051301">
    <property type="term" value="P:cell division"/>
    <property type="evidence" value="ECO:0007669"/>
    <property type="project" value="UniProtKB-KW"/>
</dbReference>
<feature type="coiled-coil region" evidence="7">
    <location>
        <begin position="336"/>
        <end position="412"/>
    </location>
</feature>
<comment type="caution">
    <text evidence="8">The sequence shown here is derived from an EMBL/GenBank/DDBJ whole genome shotgun (WGS) entry which is preliminary data.</text>
</comment>
<keyword evidence="7" id="KW-0175">Coiled coil</keyword>
<comment type="similarity">
    <text evidence="2">Belongs to the MAD1 family.</text>
</comment>
<dbReference type="PANTHER" id="PTHR23168">
    <property type="entry name" value="MITOTIC SPINDLE ASSEMBLY CHECKPOINT PROTEIN MAD1 MITOTIC ARREST DEFICIENT-LIKE PROTEIN 1"/>
    <property type="match status" value="1"/>
</dbReference>
<dbReference type="GO" id="GO:0051315">
    <property type="term" value="P:attachment of mitotic spindle microtubules to kinetochore"/>
    <property type="evidence" value="ECO:0007669"/>
    <property type="project" value="TreeGrafter"/>
</dbReference>
<evidence type="ECO:0000313" key="9">
    <source>
        <dbReference type="Proteomes" id="UP000075714"/>
    </source>
</evidence>
<dbReference type="PANTHER" id="PTHR23168:SF0">
    <property type="entry name" value="MITOTIC SPINDLE ASSEMBLY CHECKPOINT PROTEIN MAD1"/>
    <property type="match status" value="1"/>
</dbReference>
<gene>
    <name evidence="8" type="ORF">GPECTOR_130g571</name>
</gene>
<evidence type="ECO:0000256" key="1">
    <source>
        <dbReference type="ARBA" id="ARBA00004123"/>
    </source>
</evidence>
<proteinExistence type="inferred from homology"/>
<dbReference type="SUPFAM" id="SSF75704">
    <property type="entry name" value="Mitotic arrest deficient-like 1, Mad1"/>
    <property type="match status" value="1"/>
</dbReference>
<sequence length="680" mass="71844">MPSGDGLMDYLRGRGGKIKELEDELAQARSRCERLQQELSIKNEAVTLLTAENKALKVTAITPVTSATSSALEHLNQKLDDQLHKALLLEQDLAAAKQREAVSMQRLTALEALLADQRTEQARLLAEAETAAARLRMDLEAARAEAKMATQKAELAERVAQRRVEAEHEVLKVAHAQLDELRAQMAGMKGELEQARQRAARQEAEAAALRSSAQHVRMQLLEEELRNAREALAAAQAAATADAGRLALRASAGSGPGPAQPALQQQQLLTGAAATAGLGVGAVGSSGSAGGGMLTADGILELPKPLNDTWAAVMQALSVPQGLPLAAQAAEAGRAAAALAQEAADLRASVKNHDEALMQLRAAASGSEAYASELQSQLADARSRLERALTAERVAERRAAAIEQERDALRAALSSTAAAAGVDNPGSLSGRLLAGQQAAAVEQLQQLNDALTKQVASLQQEVAASASAAEAQALATRAATSRAEAAELRLKQLEREADGLATEERLGRGELIRAGGVRVLHLRHNPEVEAKQSAREAAVTQLAAENEALRAQVSEMEAALAQLRREVAGGAAGDGTQPAAAGGAAPVEGGSVALAVKEAEVTVLRRKVEECEKAMNRLKAVFKERITVFRYTGGQMELVPNAFTQGRLVREVETFVRKFNCIPALTANLTMENFQKQTQC</sequence>
<name>A0A150FZW1_GONPE</name>
<keyword evidence="5" id="KW-0539">Nucleus</keyword>
<dbReference type="STRING" id="33097.A0A150FZW1"/>
<accession>A0A150FZW1</accession>
<keyword evidence="6" id="KW-0131">Cell cycle</keyword>
<dbReference type="OrthoDB" id="549664at2759"/>
<feature type="coiled-coil region" evidence="7">
    <location>
        <begin position="594"/>
        <end position="621"/>
    </location>
</feature>
<dbReference type="GO" id="GO:0000776">
    <property type="term" value="C:kinetochore"/>
    <property type="evidence" value="ECO:0007669"/>
    <property type="project" value="TreeGrafter"/>
</dbReference>
<dbReference type="GO" id="GO:0007094">
    <property type="term" value="P:mitotic spindle assembly checkpoint signaling"/>
    <property type="evidence" value="ECO:0007669"/>
    <property type="project" value="InterPro"/>
</dbReference>
<keyword evidence="4" id="KW-0498">Mitosis</keyword>
<evidence type="ECO:0000256" key="6">
    <source>
        <dbReference type="ARBA" id="ARBA00023306"/>
    </source>
</evidence>
<feature type="coiled-coil region" evidence="7">
    <location>
        <begin position="539"/>
        <end position="566"/>
    </location>
</feature>
<dbReference type="GO" id="GO:0005635">
    <property type="term" value="C:nuclear envelope"/>
    <property type="evidence" value="ECO:0007669"/>
    <property type="project" value="TreeGrafter"/>
</dbReference>
<dbReference type="Proteomes" id="UP000075714">
    <property type="component" value="Unassembled WGS sequence"/>
</dbReference>
<evidence type="ECO:0000256" key="4">
    <source>
        <dbReference type="ARBA" id="ARBA00022776"/>
    </source>
</evidence>
<keyword evidence="3" id="KW-0132">Cell division</keyword>
<feature type="coiled-coil region" evidence="7">
    <location>
        <begin position="441"/>
        <end position="503"/>
    </location>
</feature>
<dbReference type="AlphaFoldDB" id="A0A150FZW1"/>
<evidence type="ECO:0000313" key="8">
    <source>
        <dbReference type="EMBL" id="KXZ42610.1"/>
    </source>
</evidence>